<dbReference type="EMBL" id="FQ790348">
    <property type="protein sequence ID" value="CCD53854.1"/>
    <property type="molecule type" value="Genomic_DNA"/>
</dbReference>
<evidence type="ECO:0000313" key="2">
    <source>
        <dbReference type="Proteomes" id="UP000008177"/>
    </source>
</evidence>
<dbReference type="AlphaFoldDB" id="G2YQF6"/>
<sequence>MDLLGTPHSGATNSCTCIWQFQFSHAYQGLAPGNTWGLFDLEKDRPSGFCWMCILHAAPSQKPDVTRLLPTLEMR</sequence>
<reference evidence="2" key="1">
    <citation type="journal article" date="2011" name="PLoS Genet.">
        <title>Genomic analysis of the necrotrophic fungal pathogens Sclerotinia sclerotiorum and Botrytis cinerea.</title>
        <authorList>
            <person name="Amselem J."/>
            <person name="Cuomo C.A."/>
            <person name="van Kan J.A."/>
            <person name="Viaud M."/>
            <person name="Benito E.P."/>
            <person name="Couloux A."/>
            <person name="Coutinho P.M."/>
            <person name="de Vries R.P."/>
            <person name="Dyer P.S."/>
            <person name="Fillinger S."/>
            <person name="Fournier E."/>
            <person name="Gout L."/>
            <person name="Hahn M."/>
            <person name="Kohn L."/>
            <person name="Lapalu N."/>
            <person name="Plummer K.M."/>
            <person name="Pradier J.M."/>
            <person name="Quevillon E."/>
            <person name="Sharon A."/>
            <person name="Simon A."/>
            <person name="ten Have A."/>
            <person name="Tudzynski B."/>
            <person name="Tudzynski P."/>
            <person name="Wincker P."/>
            <person name="Andrew M."/>
            <person name="Anthouard V."/>
            <person name="Beever R.E."/>
            <person name="Beffa R."/>
            <person name="Benoit I."/>
            <person name="Bouzid O."/>
            <person name="Brault B."/>
            <person name="Chen Z."/>
            <person name="Choquer M."/>
            <person name="Collemare J."/>
            <person name="Cotton P."/>
            <person name="Danchin E.G."/>
            <person name="Da Silva C."/>
            <person name="Gautier A."/>
            <person name="Giraud C."/>
            <person name="Giraud T."/>
            <person name="Gonzalez C."/>
            <person name="Grossetete S."/>
            <person name="Guldener U."/>
            <person name="Henrissat B."/>
            <person name="Howlett B.J."/>
            <person name="Kodira C."/>
            <person name="Kretschmer M."/>
            <person name="Lappartient A."/>
            <person name="Leroch M."/>
            <person name="Levis C."/>
            <person name="Mauceli E."/>
            <person name="Neuveglise C."/>
            <person name="Oeser B."/>
            <person name="Pearson M."/>
            <person name="Poulain J."/>
            <person name="Poussereau N."/>
            <person name="Quesneville H."/>
            <person name="Rascle C."/>
            <person name="Schumacher J."/>
            <person name="Segurens B."/>
            <person name="Sexton A."/>
            <person name="Silva E."/>
            <person name="Sirven C."/>
            <person name="Soanes D.M."/>
            <person name="Talbot N.J."/>
            <person name="Templeton M."/>
            <person name="Yandava C."/>
            <person name="Yarden O."/>
            <person name="Zeng Q."/>
            <person name="Rollins J.A."/>
            <person name="Lebrun M.H."/>
            <person name="Dickman M."/>
        </authorList>
    </citation>
    <scope>NUCLEOTIDE SEQUENCE [LARGE SCALE GENOMIC DNA]</scope>
    <source>
        <strain evidence="2">T4</strain>
    </source>
</reference>
<name>G2YQF6_BOTF4</name>
<gene>
    <name evidence="1" type="ORF">BofuT4_uP134080.1</name>
</gene>
<dbReference type="HOGENOM" id="CLU_2670806_0_0_1"/>
<accession>G2YQF6</accession>
<proteinExistence type="predicted"/>
<evidence type="ECO:0000313" key="1">
    <source>
        <dbReference type="EMBL" id="CCD53854.1"/>
    </source>
</evidence>
<dbReference type="Proteomes" id="UP000008177">
    <property type="component" value="Unplaced contigs"/>
</dbReference>
<dbReference type="InParanoid" id="G2YQF6"/>
<protein>
    <submittedName>
        <fullName evidence="1">Uncharacterized protein</fullName>
    </submittedName>
</protein>
<organism evidence="1 2">
    <name type="scientific">Botryotinia fuckeliana (strain T4)</name>
    <name type="common">Noble rot fungus</name>
    <name type="synonym">Botrytis cinerea</name>
    <dbReference type="NCBI Taxonomy" id="999810"/>
    <lineage>
        <taxon>Eukaryota</taxon>
        <taxon>Fungi</taxon>
        <taxon>Dikarya</taxon>
        <taxon>Ascomycota</taxon>
        <taxon>Pezizomycotina</taxon>
        <taxon>Leotiomycetes</taxon>
        <taxon>Helotiales</taxon>
        <taxon>Sclerotiniaceae</taxon>
        <taxon>Botrytis</taxon>
    </lineage>
</organism>